<accession>A0AAU7E9T9</accession>
<gene>
    <name evidence="6" type="ORF">AAH949_04165</name>
</gene>
<evidence type="ECO:0000256" key="4">
    <source>
        <dbReference type="SAM" id="Phobius"/>
    </source>
</evidence>
<dbReference type="InterPro" id="IPR011701">
    <property type="entry name" value="MFS"/>
</dbReference>
<keyword evidence="3 4" id="KW-0472">Membrane</keyword>
<feature type="transmembrane region" description="Helical" evidence="4">
    <location>
        <begin position="300"/>
        <end position="325"/>
    </location>
</feature>
<dbReference type="GO" id="GO:0022857">
    <property type="term" value="F:transmembrane transporter activity"/>
    <property type="evidence" value="ECO:0007669"/>
    <property type="project" value="InterPro"/>
</dbReference>
<dbReference type="PANTHER" id="PTHR23539">
    <property type="entry name" value="MFS TRANSPORTER"/>
    <property type="match status" value="1"/>
</dbReference>
<evidence type="ECO:0000256" key="1">
    <source>
        <dbReference type="ARBA" id="ARBA00022692"/>
    </source>
</evidence>
<feature type="transmembrane region" description="Helical" evidence="4">
    <location>
        <begin position="134"/>
        <end position="154"/>
    </location>
</feature>
<dbReference type="PANTHER" id="PTHR23539:SF1">
    <property type="entry name" value="MAJOR FACILITATOR SUPERFAMILY (MFS) PROFILE DOMAIN-CONTAINING PROTEIN"/>
    <property type="match status" value="1"/>
</dbReference>
<dbReference type="RefSeq" id="WP_348519061.1">
    <property type="nucleotide sequence ID" value="NZ_CP155620.1"/>
</dbReference>
<evidence type="ECO:0000256" key="3">
    <source>
        <dbReference type="ARBA" id="ARBA00023136"/>
    </source>
</evidence>
<feature type="transmembrane region" description="Helical" evidence="4">
    <location>
        <begin position="68"/>
        <end position="89"/>
    </location>
</feature>
<feature type="domain" description="Major facilitator superfamily (MFS) profile" evidence="5">
    <location>
        <begin position="1"/>
        <end position="389"/>
    </location>
</feature>
<feature type="transmembrane region" description="Helical" evidence="4">
    <location>
        <begin position="39"/>
        <end position="61"/>
    </location>
</feature>
<feature type="transmembrane region" description="Helical" evidence="4">
    <location>
        <begin position="160"/>
        <end position="177"/>
    </location>
</feature>
<evidence type="ECO:0000313" key="6">
    <source>
        <dbReference type="EMBL" id="XBJ30028.1"/>
    </source>
</evidence>
<dbReference type="InterPro" id="IPR020846">
    <property type="entry name" value="MFS_dom"/>
</dbReference>
<organism evidence="6">
    <name type="scientific">Campylobacter sp. CCS1377</name>
    <dbReference type="NCBI Taxonomy" id="3158229"/>
    <lineage>
        <taxon>Bacteria</taxon>
        <taxon>Pseudomonadati</taxon>
        <taxon>Campylobacterota</taxon>
        <taxon>Epsilonproteobacteria</taxon>
        <taxon>Campylobacterales</taxon>
        <taxon>Campylobacteraceae</taxon>
        <taxon>Campylobacter</taxon>
    </lineage>
</organism>
<evidence type="ECO:0000259" key="5">
    <source>
        <dbReference type="PROSITE" id="PS50850"/>
    </source>
</evidence>
<keyword evidence="2 4" id="KW-1133">Transmembrane helix</keyword>
<reference evidence="6" key="1">
    <citation type="submission" date="2024-05" db="EMBL/GenBank/DDBJ databases">
        <title>Campylobacter coli isolated from environmental waters in Slovenia.</title>
        <authorList>
            <person name="Zautner A.E."/>
            <person name="Bunk B."/>
            <person name="Riedel T."/>
            <person name="Sproeer C."/>
        </authorList>
    </citation>
    <scope>NUCLEOTIDE SEQUENCE</scope>
    <source>
        <strain evidence="6">CCS1377</strain>
    </source>
</reference>
<dbReference type="InterPro" id="IPR036259">
    <property type="entry name" value="MFS_trans_sf"/>
</dbReference>
<name>A0AAU7E9T9_9BACT</name>
<feature type="transmembrane region" description="Helical" evidence="4">
    <location>
        <begin position="275"/>
        <end position="294"/>
    </location>
</feature>
<evidence type="ECO:0000256" key="2">
    <source>
        <dbReference type="ARBA" id="ARBA00022989"/>
    </source>
</evidence>
<dbReference type="SUPFAM" id="SSF103473">
    <property type="entry name" value="MFS general substrate transporter"/>
    <property type="match status" value="1"/>
</dbReference>
<keyword evidence="1 4" id="KW-0812">Transmembrane</keyword>
<dbReference type="Gene3D" id="1.20.1250.20">
    <property type="entry name" value="MFS general substrate transporter like domains"/>
    <property type="match status" value="1"/>
</dbReference>
<sequence>MNSVNLLSWLNFFIADVRDGLGPFLGIFLKNHGFLEGQIGLINSLASFSALVFGLPFGILIDKTLKKRFIVGFCIFLIIIAVSLNYFFANFTFTLLAQIGIALSGAFLGPAFCAITLGVVGLNHYAKQTAKNEIYKHFGTLFGAILSFFCAYFYGIASIFMITALMGIISLFLLSLLKEKSINHKIARGELKHIKKESLLKSLMDKRVLLLSFVMFCFHLSNAYMLPLLSQRAHSMGVDSSGAYAALTIMIAQGTMIIVVFMCSKFILKKHDFKIYFYLIFISLLELIIRGFVAANFTHIVAMVFVQILDGIGAGITGVILPIMVAKILLGSGHVNAGFSLVLISGGVGGALSAMIAGFIAQNYNFFYAYIFLAFIAFIGLLFWTLSFRWFYLEK</sequence>
<feature type="transmembrane region" description="Helical" evidence="4">
    <location>
        <begin position="367"/>
        <end position="392"/>
    </location>
</feature>
<dbReference type="EMBL" id="CP155620">
    <property type="protein sequence ID" value="XBJ30028.1"/>
    <property type="molecule type" value="Genomic_DNA"/>
</dbReference>
<dbReference type="AlphaFoldDB" id="A0AAU7E9T9"/>
<feature type="transmembrane region" description="Helical" evidence="4">
    <location>
        <begin position="241"/>
        <end position="263"/>
    </location>
</feature>
<proteinExistence type="predicted"/>
<protein>
    <submittedName>
        <fullName evidence="6">MFS transporter</fullName>
    </submittedName>
</protein>
<feature type="transmembrane region" description="Helical" evidence="4">
    <location>
        <begin position="337"/>
        <end position="361"/>
    </location>
</feature>
<feature type="transmembrane region" description="Helical" evidence="4">
    <location>
        <begin position="95"/>
        <end position="122"/>
    </location>
</feature>
<dbReference type="Pfam" id="PF07690">
    <property type="entry name" value="MFS_1"/>
    <property type="match status" value="1"/>
</dbReference>
<dbReference type="PROSITE" id="PS50850">
    <property type="entry name" value="MFS"/>
    <property type="match status" value="1"/>
</dbReference>
<feature type="transmembrane region" description="Helical" evidence="4">
    <location>
        <begin position="208"/>
        <end position="229"/>
    </location>
</feature>